<feature type="non-terminal residue" evidence="1">
    <location>
        <position position="1"/>
    </location>
</feature>
<comment type="caution">
    <text evidence="1">The sequence shown here is derived from an EMBL/GenBank/DDBJ whole genome shotgun (WGS) entry which is preliminary data.</text>
</comment>
<feature type="non-terminal residue" evidence="1">
    <location>
        <position position="176"/>
    </location>
</feature>
<reference evidence="1" key="1">
    <citation type="journal article" date="2014" name="Front. Microbiol.">
        <title>High frequency of phylogenetically diverse reductive dehalogenase-homologous genes in deep subseafloor sedimentary metagenomes.</title>
        <authorList>
            <person name="Kawai M."/>
            <person name="Futagami T."/>
            <person name="Toyoda A."/>
            <person name="Takaki Y."/>
            <person name="Nishi S."/>
            <person name="Hori S."/>
            <person name="Arai W."/>
            <person name="Tsubouchi T."/>
            <person name="Morono Y."/>
            <person name="Uchiyama I."/>
            <person name="Ito T."/>
            <person name="Fujiyama A."/>
            <person name="Inagaki F."/>
            <person name="Takami H."/>
        </authorList>
    </citation>
    <scope>NUCLEOTIDE SEQUENCE</scope>
    <source>
        <strain evidence="1">Expedition CK06-06</strain>
    </source>
</reference>
<organism evidence="1">
    <name type="scientific">marine sediment metagenome</name>
    <dbReference type="NCBI Taxonomy" id="412755"/>
    <lineage>
        <taxon>unclassified sequences</taxon>
        <taxon>metagenomes</taxon>
        <taxon>ecological metagenomes</taxon>
    </lineage>
</organism>
<dbReference type="EMBL" id="BART01036219">
    <property type="protein sequence ID" value="GAH08742.1"/>
    <property type="molecule type" value="Genomic_DNA"/>
</dbReference>
<name>X1CLW7_9ZZZZ</name>
<proteinExistence type="predicted"/>
<protein>
    <submittedName>
        <fullName evidence="1">Uncharacterized protein</fullName>
    </submittedName>
</protein>
<gene>
    <name evidence="1" type="ORF">S01H4_61178</name>
</gene>
<sequence>RVFNMQEGEIDIRGNWMPFTAKTTYERQPITFEWKARININAGIWVIAEDGHDNKGGWGGSKLWGIIPMGGRKDPEVFRMQLVRNLAELPWIPQFALALPNLEWNDTNDSTFEVRTIIGDQEISISFELNGENEIIRASGKRHYDVPDGFVEVPWYYDFSDYRSYDSVRIPTSAVA</sequence>
<evidence type="ECO:0000313" key="1">
    <source>
        <dbReference type="EMBL" id="GAH08742.1"/>
    </source>
</evidence>
<accession>X1CLW7</accession>
<dbReference type="Pfam" id="PF20181">
    <property type="entry name" value="DUF6544"/>
    <property type="match status" value="1"/>
</dbReference>
<dbReference type="InterPro" id="IPR046674">
    <property type="entry name" value="DUF6544"/>
</dbReference>
<dbReference type="AlphaFoldDB" id="X1CLW7"/>